<dbReference type="EMBL" id="JACHMN010000001">
    <property type="protein sequence ID" value="MBB5866673.1"/>
    <property type="molecule type" value="Genomic_DNA"/>
</dbReference>
<evidence type="ECO:0000313" key="1">
    <source>
        <dbReference type="EMBL" id="MBB5866673.1"/>
    </source>
</evidence>
<keyword evidence="2" id="KW-1185">Reference proteome</keyword>
<gene>
    <name evidence="1" type="ORF">F4553_000052</name>
</gene>
<comment type="caution">
    <text evidence="1">The sequence shown here is derived from an EMBL/GenBank/DDBJ whole genome shotgun (WGS) entry which is preliminary data.</text>
</comment>
<dbReference type="AlphaFoldDB" id="A0A841BHY9"/>
<reference evidence="1 2" key="1">
    <citation type="submission" date="2020-08" db="EMBL/GenBank/DDBJ databases">
        <title>Sequencing the genomes of 1000 actinobacteria strains.</title>
        <authorList>
            <person name="Klenk H.-P."/>
        </authorList>
    </citation>
    <scope>NUCLEOTIDE SEQUENCE [LARGE SCALE GENOMIC DNA]</scope>
    <source>
        <strain evidence="1 2">DSM 45362</strain>
    </source>
</reference>
<evidence type="ECO:0000313" key="2">
    <source>
        <dbReference type="Proteomes" id="UP000587527"/>
    </source>
</evidence>
<sequence length="70" mass="7991">MTALPLPTNTEALYTLAQVRRPGIQHHIAVVRARSGALQQRIRSRPWRDSSQARQLGDTLRQWNDEMQAA</sequence>
<proteinExistence type="predicted"/>
<organism evidence="1 2">
    <name type="scientific">Allocatelliglobosispora scoriae</name>
    <dbReference type="NCBI Taxonomy" id="643052"/>
    <lineage>
        <taxon>Bacteria</taxon>
        <taxon>Bacillati</taxon>
        <taxon>Actinomycetota</taxon>
        <taxon>Actinomycetes</taxon>
        <taxon>Micromonosporales</taxon>
        <taxon>Micromonosporaceae</taxon>
        <taxon>Allocatelliglobosispora</taxon>
    </lineage>
</organism>
<accession>A0A841BHY9</accession>
<protein>
    <submittedName>
        <fullName evidence="1">Uncharacterized protein</fullName>
    </submittedName>
</protein>
<name>A0A841BHY9_9ACTN</name>
<dbReference type="Proteomes" id="UP000587527">
    <property type="component" value="Unassembled WGS sequence"/>
</dbReference>